<dbReference type="InterPro" id="IPR027413">
    <property type="entry name" value="GROEL-like_equatorial_sf"/>
</dbReference>
<dbReference type="Gene3D" id="3.50.7.10">
    <property type="entry name" value="GroEL"/>
    <property type="match status" value="1"/>
</dbReference>
<dbReference type="NCBIfam" id="NF000592">
    <property type="entry name" value="PRK00013.1"/>
    <property type="match status" value="1"/>
</dbReference>
<dbReference type="InterPro" id="IPR027409">
    <property type="entry name" value="GroEL-like_apical_dom_sf"/>
</dbReference>
<comment type="similarity">
    <text evidence="1 8">Belongs to the chaperonin (HSP60) family.</text>
</comment>
<evidence type="ECO:0000256" key="1">
    <source>
        <dbReference type="ARBA" id="ARBA00006607"/>
    </source>
</evidence>
<gene>
    <name evidence="9" type="ORF">STCU_09330</name>
</gene>
<comment type="caution">
    <text evidence="9">The sequence shown here is derived from an EMBL/GenBank/DDBJ whole genome shotgun (WGS) entry which is preliminary data.</text>
</comment>
<evidence type="ECO:0000313" key="9">
    <source>
        <dbReference type="EMBL" id="EPY19699.1"/>
    </source>
</evidence>
<dbReference type="FunFam" id="3.50.7.10:FF:000001">
    <property type="entry name" value="60 kDa chaperonin"/>
    <property type="match status" value="1"/>
</dbReference>
<dbReference type="OrthoDB" id="1733909at2759"/>
<evidence type="ECO:0000256" key="8">
    <source>
        <dbReference type="RuleBase" id="RU000418"/>
    </source>
</evidence>
<dbReference type="AlphaFoldDB" id="S9TT03"/>
<dbReference type="InterPro" id="IPR001844">
    <property type="entry name" value="Cpn60/GroEL"/>
</dbReference>
<evidence type="ECO:0000256" key="2">
    <source>
        <dbReference type="ARBA" id="ARBA00022946"/>
    </source>
</evidence>
<evidence type="ECO:0000256" key="4">
    <source>
        <dbReference type="ARBA" id="ARBA00023186"/>
    </source>
</evidence>
<accession>S9TT03</accession>
<protein>
    <recommendedName>
        <fullName evidence="6">Chaperonin HSP60, mitochondrial</fullName>
    </recommendedName>
    <alternativeName>
        <fullName evidence="7">groEL protein</fullName>
    </alternativeName>
</protein>
<dbReference type="Proteomes" id="UP000015354">
    <property type="component" value="Unassembled WGS sequence"/>
</dbReference>
<dbReference type="PRINTS" id="PR00298">
    <property type="entry name" value="CHAPERONIN60"/>
</dbReference>
<dbReference type="Gene3D" id="1.10.560.10">
    <property type="entry name" value="GroEL-like equatorial domain"/>
    <property type="match status" value="1"/>
</dbReference>
<sequence>MQEGLSRAVAAVATTMGPKGRNVIIEQAYGAPRVTKDGVTVARAIDFEDHYENMGAQLLKQVCNQTNDLAGDGTTTAAVLTDSIFAEGLKCLSRGTNPIDMKRGMDVAVAYVQSSILKQARELKTSEEVVRVATISANGDADIGDMIGKAMEKVGRDGVITTKDGNTTQTELEIVEGMKIERGYISPYFATDAKTQKAELEDPFVLVHAKKISSIHTLLPALNYVVQHSRPLLIIADDVESEALTTLILNRLQGKLKVCCVKAPGFGDTKAGMLQDIAIFTGARLLGEEGSSLELDAENFDPSVFGTVKKATVGKDETVILSGGGDAAAVQQQLELLRALATNEPVQYN</sequence>
<dbReference type="SUPFAM" id="SSF52029">
    <property type="entry name" value="GroEL apical domain-like"/>
    <property type="match status" value="1"/>
</dbReference>
<feature type="non-terminal residue" evidence="9">
    <location>
        <position position="349"/>
    </location>
</feature>
<name>S9TT03_9TRYP</name>
<keyword evidence="10" id="KW-1185">Reference proteome</keyword>
<reference evidence="9 10" key="1">
    <citation type="journal article" date="2013" name="PLoS ONE">
        <title>Predicting the Proteins of Angomonas deanei, Strigomonas culicis and Their Respective Endosymbionts Reveals New Aspects of the Trypanosomatidae Family.</title>
        <authorList>
            <person name="Motta M.C."/>
            <person name="Martins A.C."/>
            <person name="de Souza S.S."/>
            <person name="Catta-Preta C.M."/>
            <person name="Silva R."/>
            <person name="Klein C.C."/>
            <person name="de Almeida L.G."/>
            <person name="de Lima Cunha O."/>
            <person name="Ciapina L.P."/>
            <person name="Brocchi M."/>
            <person name="Colabardini A.C."/>
            <person name="de Araujo Lima B."/>
            <person name="Machado C.R."/>
            <person name="de Almeida Soares C.M."/>
            <person name="Probst C.M."/>
            <person name="de Menezes C.B."/>
            <person name="Thompson C.E."/>
            <person name="Bartholomeu D.C."/>
            <person name="Gradia D.F."/>
            <person name="Pavoni D.P."/>
            <person name="Grisard E.C."/>
            <person name="Fantinatti-Garboggini F."/>
            <person name="Marchini F.K."/>
            <person name="Rodrigues-Luiz G.F."/>
            <person name="Wagner G."/>
            <person name="Goldman G.H."/>
            <person name="Fietto J.L."/>
            <person name="Elias M.C."/>
            <person name="Goldman M.H."/>
            <person name="Sagot M.F."/>
            <person name="Pereira M."/>
            <person name="Stoco P.H."/>
            <person name="de Mendonca-Neto R.P."/>
            <person name="Teixeira S.M."/>
            <person name="Maciel T.E."/>
            <person name="de Oliveira Mendes T.A."/>
            <person name="Urmenyi T.P."/>
            <person name="de Souza W."/>
            <person name="Schenkman S."/>
            <person name="de Vasconcelos A.T."/>
        </authorList>
    </citation>
    <scope>NUCLEOTIDE SEQUENCE [LARGE SCALE GENOMIC DNA]</scope>
</reference>
<dbReference type="GO" id="GO:0042026">
    <property type="term" value="P:protein refolding"/>
    <property type="evidence" value="ECO:0007669"/>
    <property type="project" value="InterPro"/>
</dbReference>
<evidence type="ECO:0000313" key="10">
    <source>
        <dbReference type="Proteomes" id="UP000015354"/>
    </source>
</evidence>
<dbReference type="GO" id="GO:0005524">
    <property type="term" value="F:ATP binding"/>
    <property type="evidence" value="ECO:0007669"/>
    <property type="project" value="InterPro"/>
</dbReference>
<dbReference type="SUPFAM" id="SSF48592">
    <property type="entry name" value="GroEL equatorial domain-like"/>
    <property type="match status" value="1"/>
</dbReference>
<dbReference type="InterPro" id="IPR002423">
    <property type="entry name" value="Cpn60/GroEL/TCP-1"/>
</dbReference>
<dbReference type="NCBIfam" id="NF009487">
    <property type="entry name" value="PRK12849.1"/>
    <property type="match status" value="1"/>
</dbReference>
<dbReference type="EMBL" id="ATMH01009330">
    <property type="protein sequence ID" value="EPY19699.1"/>
    <property type="molecule type" value="Genomic_DNA"/>
</dbReference>
<comment type="function">
    <text evidence="5">Implicated in mitochondrial protein import and macromolecular assembly. May facilitate the correct folding of imported proteins. May also prevent misfolding and promote the refolding and proper assembly of unfolded polypeptides generated under stress conditions in the mitochondrial matrix.</text>
</comment>
<evidence type="ECO:0000256" key="5">
    <source>
        <dbReference type="ARBA" id="ARBA00025467"/>
    </source>
</evidence>
<proteinExistence type="inferred from homology"/>
<dbReference type="InterPro" id="IPR027410">
    <property type="entry name" value="TCP-1-like_intermed_sf"/>
</dbReference>
<evidence type="ECO:0000256" key="7">
    <source>
        <dbReference type="ARBA" id="ARBA00080006"/>
    </source>
</evidence>
<dbReference type="Gene3D" id="3.30.260.10">
    <property type="entry name" value="TCP-1-like chaperonin intermediate domain"/>
    <property type="match status" value="1"/>
</dbReference>
<keyword evidence="3" id="KW-0346">Stress response</keyword>
<evidence type="ECO:0000256" key="3">
    <source>
        <dbReference type="ARBA" id="ARBA00023016"/>
    </source>
</evidence>
<dbReference type="GO" id="GO:0140662">
    <property type="term" value="F:ATP-dependent protein folding chaperone"/>
    <property type="evidence" value="ECO:0007669"/>
    <property type="project" value="InterPro"/>
</dbReference>
<dbReference type="Pfam" id="PF00118">
    <property type="entry name" value="Cpn60_TCP1"/>
    <property type="match status" value="1"/>
</dbReference>
<dbReference type="PANTHER" id="PTHR45633">
    <property type="entry name" value="60 KDA HEAT SHOCK PROTEIN, MITOCHONDRIAL"/>
    <property type="match status" value="1"/>
</dbReference>
<keyword evidence="4" id="KW-0143">Chaperone</keyword>
<organism evidence="9 10">
    <name type="scientific">Strigomonas culicis</name>
    <dbReference type="NCBI Taxonomy" id="28005"/>
    <lineage>
        <taxon>Eukaryota</taxon>
        <taxon>Discoba</taxon>
        <taxon>Euglenozoa</taxon>
        <taxon>Kinetoplastea</taxon>
        <taxon>Metakinetoplastina</taxon>
        <taxon>Trypanosomatida</taxon>
        <taxon>Trypanosomatidae</taxon>
        <taxon>Strigomonadinae</taxon>
        <taxon>Strigomonas</taxon>
    </lineage>
</organism>
<keyword evidence="2" id="KW-0809">Transit peptide</keyword>
<evidence type="ECO:0000256" key="6">
    <source>
        <dbReference type="ARBA" id="ARBA00069579"/>
    </source>
</evidence>